<dbReference type="SUPFAM" id="SSF56281">
    <property type="entry name" value="Metallo-hydrolase/oxidoreductase"/>
    <property type="match status" value="1"/>
</dbReference>
<dbReference type="Pfam" id="PF00258">
    <property type="entry name" value="Flavodoxin_1"/>
    <property type="match status" value="1"/>
</dbReference>
<proteinExistence type="inferred from homology"/>
<dbReference type="GO" id="GO:0009055">
    <property type="term" value="F:electron transfer activity"/>
    <property type="evidence" value="ECO:0007669"/>
    <property type="project" value="InterPro"/>
</dbReference>
<protein>
    <submittedName>
        <fullName evidence="3">MBL fold metallo-hydrolase</fullName>
    </submittedName>
</protein>
<dbReference type="PANTHER" id="PTHR43717:SF1">
    <property type="entry name" value="ANAEROBIC NITRIC OXIDE REDUCTASE FLAVORUBREDOXIN"/>
    <property type="match status" value="1"/>
</dbReference>
<sequence length="399" mass="45095">MYKPIEIADKIYSVGCRDWDIRDFHGYSTYEGTTYNAFLVLGKQNILIDTVKKNFGDELLDNISRIIDPQKIDAVISNHTEMDHSGAIPKVLNKIGVDKPIYCSKMGAKNLKSHLNTDYNFQVVKTGDTLTLGDRTFSFLETKMLHWPDSMFTYLPDEAILFSSDAFGQHYAGDMFFDDEIGDEIIPHARKYYANILLHFSDKVQALLKDVGKMNLKIDMICPDHGIIWRDNPSKIIEAYDQWSRQEPQKKIVVLFDSMWESTTKMAKAITNGIESEDVNVRLMNTRKCHRSDIMTEVIDAGGIAVGSPTLNNNIFPVISDVMTYIKGLRPQNKCAVAFGSYGWSGEAVKLLNKEFETMKLEIIDPGLRVQYVPDESDLGKCFDLGVKLAATLKEKIAG</sequence>
<dbReference type="Pfam" id="PF19583">
    <property type="entry name" value="ODP"/>
    <property type="match status" value="1"/>
</dbReference>
<dbReference type="InterPro" id="IPR045761">
    <property type="entry name" value="ODP_dom"/>
</dbReference>
<dbReference type="InterPro" id="IPR016440">
    <property type="entry name" value="Rubredoxin-O_OxRdtase"/>
</dbReference>
<evidence type="ECO:0000313" key="4">
    <source>
        <dbReference type="Proteomes" id="UP000231203"/>
    </source>
</evidence>
<comment type="caution">
    <text evidence="3">The sequence shown here is derived from an EMBL/GenBank/DDBJ whole genome shotgun (WGS) entry which is preliminary data.</text>
</comment>
<dbReference type="Gene3D" id="3.60.15.10">
    <property type="entry name" value="Ribonuclease Z/Hydroxyacylglutathione hydrolase-like"/>
    <property type="match status" value="1"/>
</dbReference>
<evidence type="ECO:0000256" key="1">
    <source>
        <dbReference type="ARBA" id="ARBA00007121"/>
    </source>
</evidence>
<evidence type="ECO:0000259" key="2">
    <source>
        <dbReference type="PROSITE" id="PS50902"/>
    </source>
</evidence>
<dbReference type="Proteomes" id="UP000231203">
    <property type="component" value="Unassembled WGS sequence"/>
</dbReference>
<evidence type="ECO:0000313" key="3">
    <source>
        <dbReference type="EMBL" id="PIE63119.1"/>
    </source>
</evidence>
<dbReference type="GO" id="GO:0016491">
    <property type="term" value="F:oxidoreductase activity"/>
    <property type="evidence" value="ECO:0007669"/>
    <property type="project" value="InterPro"/>
</dbReference>
<dbReference type="InterPro" id="IPR001279">
    <property type="entry name" value="Metallo-B-lactamas"/>
</dbReference>
<dbReference type="EMBL" id="PDTI01000016">
    <property type="protein sequence ID" value="PIE63119.1"/>
    <property type="molecule type" value="Genomic_DNA"/>
</dbReference>
<dbReference type="Gene3D" id="3.40.50.360">
    <property type="match status" value="1"/>
</dbReference>
<dbReference type="AlphaFoldDB" id="A0A2G6MU16"/>
<organism evidence="3 4">
    <name type="scientific">Desulfobacter postgatei</name>
    <dbReference type="NCBI Taxonomy" id="2293"/>
    <lineage>
        <taxon>Bacteria</taxon>
        <taxon>Pseudomonadati</taxon>
        <taxon>Thermodesulfobacteriota</taxon>
        <taxon>Desulfobacteria</taxon>
        <taxon>Desulfobacterales</taxon>
        <taxon>Desulfobacteraceae</taxon>
        <taxon>Desulfobacter</taxon>
    </lineage>
</organism>
<keyword evidence="3" id="KW-0378">Hydrolase</keyword>
<comment type="similarity">
    <text evidence="1">In the N-terminal section; belongs to the zinc metallo-hydrolase group 3 family.</text>
</comment>
<dbReference type="InterPro" id="IPR036866">
    <property type="entry name" value="RibonucZ/Hydroxyglut_hydro"/>
</dbReference>
<dbReference type="CDD" id="cd07709">
    <property type="entry name" value="flavodiiron_proteins_MBL-fold"/>
    <property type="match status" value="1"/>
</dbReference>
<dbReference type="GO" id="GO:0010181">
    <property type="term" value="F:FMN binding"/>
    <property type="evidence" value="ECO:0007669"/>
    <property type="project" value="InterPro"/>
</dbReference>
<dbReference type="GO" id="GO:0016787">
    <property type="term" value="F:hydrolase activity"/>
    <property type="evidence" value="ECO:0007669"/>
    <property type="project" value="UniProtKB-KW"/>
</dbReference>
<dbReference type="GO" id="GO:0046872">
    <property type="term" value="F:metal ion binding"/>
    <property type="evidence" value="ECO:0007669"/>
    <property type="project" value="InterPro"/>
</dbReference>
<dbReference type="PROSITE" id="PS50902">
    <property type="entry name" value="FLAVODOXIN_LIKE"/>
    <property type="match status" value="1"/>
</dbReference>
<feature type="domain" description="Flavodoxin-like" evidence="2">
    <location>
        <begin position="252"/>
        <end position="390"/>
    </location>
</feature>
<dbReference type="PIRSF" id="PIRSF005243">
    <property type="entry name" value="ROO"/>
    <property type="match status" value="1"/>
</dbReference>
<dbReference type="SMART" id="SM00849">
    <property type="entry name" value="Lactamase_B"/>
    <property type="match status" value="1"/>
</dbReference>
<reference evidence="3 4" key="1">
    <citation type="submission" date="2017-10" db="EMBL/GenBank/DDBJ databases">
        <title>Novel microbial diversity and functional potential in the marine mammal oral microbiome.</title>
        <authorList>
            <person name="Dudek N.K."/>
            <person name="Sun C.L."/>
            <person name="Burstein D."/>
            <person name="Kantor R.S."/>
            <person name="Aliaga Goltsman D.S."/>
            <person name="Bik E.M."/>
            <person name="Thomas B.C."/>
            <person name="Banfield J.F."/>
            <person name="Relman D.A."/>
        </authorList>
    </citation>
    <scope>NUCLEOTIDE SEQUENCE [LARGE SCALE GENOMIC DNA]</scope>
    <source>
        <strain evidence="3">DOLJORAL78_47_202</strain>
    </source>
</reference>
<name>A0A2G6MU16_9BACT</name>
<accession>A0A2G6MU16</accession>
<gene>
    <name evidence="3" type="ORF">CSA25_02005</name>
</gene>
<dbReference type="InterPro" id="IPR029039">
    <property type="entry name" value="Flavoprotein-like_sf"/>
</dbReference>
<dbReference type="InterPro" id="IPR008254">
    <property type="entry name" value="Flavodoxin/NO_synth"/>
</dbReference>
<dbReference type="PANTHER" id="PTHR43717">
    <property type="entry name" value="ANAEROBIC NITRIC OXIDE REDUCTASE FLAVORUBREDOXIN"/>
    <property type="match status" value="1"/>
</dbReference>
<dbReference type="SUPFAM" id="SSF52218">
    <property type="entry name" value="Flavoproteins"/>
    <property type="match status" value="1"/>
</dbReference>